<organism evidence="2">
    <name type="scientific">Anguilla anguilla</name>
    <name type="common">European freshwater eel</name>
    <name type="synonym">Muraena anguilla</name>
    <dbReference type="NCBI Taxonomy" id="7936"/>
    <lineage>
        <taxon>Eukaryota</taxon>
        <taxon>Metazoa</taxon>
        <taxon>Chordata</taxon>
        <taxon>Craniata</taxon>
        <taxon>Vertebrata</taxon>
        <taxon>Euteleostomi</taxon>
        <taxon>Actinopterygii</taxon>
        <taxon>Neopterygii</taxon>
        <taxon>Teleostei</taxon>
        <taxon>Anguilliformes</taxon>
        <taxon>Anguillidae</taxon>
        <taxon>Anguilla</taxon>
    </lineage>
</organism>
<proteinExistence type="predicted"/>
<feature type="compositionally biased region" description="Basic residues" evidence="1">
    <location>
        <begin position="1"/>
        <end position="10"/>
    </location>
</feature>
<feature type="compositionally biased region" description="Polar residues" evidence="1">
    <location>
        <begin position="11"/>
        <end position="22"/>
    </location>
</feature>
<accession>A0A0E9Q639</accession>
<dbReference type="EMBL" id="GBXM01096797">
    <property type="protein sequence ID" value="JAH11780.1"/>
    <property type="molecule type" value="Transcribed_RNA"/>
</dbReference>
<reference evidence="2" key="2">
    <citation type="journal article" date="2015" name="Fish Shellfish Immunol.">
        <title>Early steps in the European eel (Anguilla anguilla)-Vibrio vulnificus interaction in the gills: Role of the RtxA13 toxin.</title>
        <authorList>
            <person name="Callol A."/>
            <person name="Pajuelo D."/>
            <person name="Ebbesson L."/>
            <person name="Teles M."/>
            <person name="MacKenzie S."/>
            <person name="Amaro C."/>
        </authorList>
    </citation>
    <scope>NUCLEOTIDE SEQUENCE</scope>
</reference>
<sequence length="22" mass="2453">MNLKRARRKSTSMPMNGGDSTN</sequence>
<name>A0A0E9Q639_ANGAN</name>
<protein>
    <submittedName>
        <fullName evidence="2">Uncharacterized protein</fullName>
    </submittedName>
</protein>
<evidence type="ECO:0000313" key="2">
    <source>
        <dbReference type="EMBL" id="JAH11780.1"/>
    </source>
</evidence>
<feature type="region of interest" description="Disordered" evidence="1">
    <location>
        <begin position="1"/>
        <end position="22"/>
    </location>
</feature>
<dbReference type="AlphaFoldDB" id="A0A0E9Q639"/>
<reference evidence="2" key="1">
    <citation type="submission" date="2014-11" db="EMBL/GenBank/DDBJ databases">
        <authorList>
            <person name="Amaro Gonzalez C."/>
        </authorList>
    </citation>
    <scope>NUCLEOTIDE SEQUENCE</scope>
</reference>
<evidence type="ECO:0000256" key="1">
    <source>
        <dbReference type="SAM" id="MobiDB-lite"/>
    </source>
</evidence>